<feature type="region of interest" description="Disordered" evidence="1">
    <location>
        <begin position="254"/>
        <end position="306"/>
    </location>
</feature>
<dbReference type="CDD" id="cd13973">
    <property type="entry name" value="PK_MviN-like"/>
    <property type="match status" value="1"/>
</dbReference>
<evidence type="ECO:0000313" key="4">
    <source>
        <dbReference type="EMBL" id="GAA3733055.1"/>
    </source>
</evidence>
<keyword evidence="5" id="KW-1185">Reference proteome</keyword>
<keyword evidence="2" id="KW-0472">Membrane</keyword>
<feature type="region of interest" description="Disordered" evidence="1">
    <location>
        <begin position="186"/>
        <end position="210"/>
    </location>
</feature>
<evidence type="ECO:0000256" key="1">
    <source>
        <dbReference type="SAM" id="MobiDB-lite"/>
    </source>
</evidence>
<proteinExistence type="predicted"/>
<keyword evidence="4" id="KW-0418">Kinase</keyword>
<accession>A0ABP7F7R9</accession>
<feature type="region of interest" description="Disordered" evidence="1">
    <location>
        <begin position="365"/>
        <end position="393"/>
    </location>
</feature>
<evidence type="ECO:0000256" key="2">
    <source>
        <dbReference type="SAM" id="Phobius"/>
    </source>
</evidence>
<dbReference type="SUPFAM" id="SSF56112">
    <property type="entry name" value="Protein kinase-like (PK-like)"/>
    <property type="match status" value="1"/>
</dbReference>
<evidence type="ECO:0000313" key="5">
    <source>
        <dbReference type="Proteomes" id="UP001500908"/>
    </source>
</evidence>
<dbReference type="RefSeq" id="WP_344968159.1">
    <property type="nucleotide sequence ID" value="NZ_BAABDD010000004.1"/>
</dbReference>
<dbReference type="SUPFAM" id="SSF49785">
    <property type="entry name" value="Galactose-binding domain-like"/>
    <property type="match status" value="1"/>
</dbReference>
<protein>
    <submittedName>
        <fullName evidence="4">Protein kinase family protein</fullName>
    </submittedName>
</protein>
<feature type="domain" description="F5/8 type C" evidence="3">
    <location>
        <begin position="382"/>
        <end position="485"/>
    </location>
</feature>
<keyword evidence="2" id="KW-1133">Transmembrane helix</keyword>
<reference evidence="5" key="1">
    <citation type="journal article" date="2019" name="Int. J. Syst. Evol. Microbiol.">
        <title>The Global Catalogue of Microorganisms (GCM) 10K type strain sequencing project: providing services to taxonomists for standard genome sequencing and annotation.</title>
        <authorList>
            <consortium name="The Broad Institute Genomics Platform"/>
            <consortium name="The Broad Institute Genome Sequencing Center for Infectious Disease"/>
            <person name="Wu L."/>
            <person name="Ma J."/>
        </authorList>
    </citation>
    <scope>NUCLEOTIDE SEQUENCE [LARGE SCALE GENOMIC DNA]</scope>
    <source>
        <strain evidence="5">JCM 17137</strain>
    </source>
</reference>
<name>A0ABP7F7R9_9ACTN</name>
<dbReference type="InterPro" id="IPR008979">
    <property type="entry name" value="Galactose-bd-like_sf"/>
</dbReference>
<dbReference type="InterPro" id="IPR011009">
    <property type="entry name" value="Kinase-like_dom_sf"/>
</dbReference>
<feature type="compositionally biased region" description="Basic residues" evidence="1">
    <location>
        <begin position="287"/>
        <end position="303"/>
    </location>
</feature>
<dbReference type="Pfam" id="PF00754">
    <property type="entry name" value="F5_F8_type_C"/>
    <property type="match status" value="1"/>
</dbReference>
<dbReference type="GO" id="GO:0016301">
    <property type="term" value="F:kinase activity"/>
    <property type="evidence" value="ECO:0007669"/>
    <property type="project" value="UniProtKB-KW"/>
</dbReference>
<keyword evidence="2" id="KW-0812">Transmembrane</keyword>
<dbReference type="InterPro" id="IPR000421">
    <property type="entry name" value="FA58C"/>
</dbReference>
<evidence type="ECO:0000259" key="3">
    <source>
        <dbReference type="Pfam" id="PF00754"/>
    </source>
</evidence>
<comment type="caution">
    <text evidence="4">The sequence shown here is derived from an EMBL/GenBank/DDBJ whole genome shotgun (WGS) entry which is preliminary data.</text>
</comment>
<dbReference type="Proteomes" id="UP001500908">
    <property type="component" value="Unassembled WGS sequence"/>
</dbReference>
<dbReference type="Gene3D" id="1.10.510.10">
    <property type="entry name" value="Transferase(Phosphotransferase) domain 1"/>
    <property type="match status" value="1"/>
</dbReference>
<keyword evidence="4" id="KW-0808">Transferase</keyword>
<dbReference type="Gene3D" id="2.60.120.260">
    <property type="entry name" value="Galactose-binding domain-like"/>
    <property type="match status" value="1"/>
</dbReference>
<dbReference type="Gene3D" id="3.30.200.20">
    <property type="entry name" value="Phosphorylase Kinase, domain 1"/>
    <property type="match status" value="1"/>
</dbReference>
<gene>
    <name evidence="4" type="ORF">GCM10022402_11960</name>
</gene>
<organism evidence="4 5">
    <name type="scientific">Salinactinospora qingdaonensis</name>
    <dbReference type="NCBI Taxonomy" id="702744"/>
    <lineage>
        <taxon>Bacteria</taxon>
        <taxon>Bacillati</taxon>
        <taxon>Actinomycetota</taxon>
        <taxon>Actinomycetes</taxon>
        <taxon>Streptosporangiales</taxon>
        <taxon>Nocardiopsidaceae</taxon>
        <taxon>Salinactinospora</taxon>
    </lineage>
</organism>
<feature type="transmembrane region" description="Helical" evidence="2">
    <location>
        <begin position="309"/>
        <end position="329"/>
    </location>
</feature>
<dbReference type="EMBL" id="BAABDD010000004">
    <property type="protein sequence ID" value="GAA3733055.1"/>
    <property type="molecule type" value="Genomic_DNA"/>
</dbReference>
<sequence>MIEPGARLAGRYRLEELVSETNGATLWKATDETLARSVGVWTFAEGFPHTTEVVRAARAASRIADARVTQVFDADDSGPTAYVVEEWITGQSMAELLTRGPMDPERAAGLVAEAAEALAAANAAGIFHLCLEPSKVTWSPGGAVKVTGIGVDAALRGITSERPDIADAQGIGDLLYAALTAHWPRGERTGLPAAPATGERPYEPGQLRPGIPDRLNDIICRSAFQEPGRGGPLTTSQAVADALADVPRMVPMPVTSAESAAPPPETGTSRQSGGMRVPEQHSTPPPRRSRPTRGTRRAARKPPRGASKALLGAAAFAVFAAVVSGAWVLGNVMRGNDNPEAGGDEPAQQQPAGVDEQALEDLTPASATGFDPAAGGDGDEHSENAGLAIDGDPSTAWSTEGYKDPLLHLKEGVGLLIDMGETVTVREIDLALTDAGPAEFEIMIGDEKNRDSMTTVHIEGGASGDVPVKVDEPTKGRYVAVWFTDLPSVEGKYRGTIHEVELRGNT</sequence>